<dbReference type="eggNOG" id="COG3781">
    <property type="taxonomic scope" value="Bacteria"/>
</dbReference>
<dbReference type="InterPro" id="IPR044669">
    <property type="entry name" value="YneE/VCCN1/2-like"/>
</dbReference>
<keyword evidence="3" id="KW-1003">Cell membrane</keyword>
<dbReference type="Proteomes" id="UP000002417">
    <property type="component" value="Chromosome"/>
</dbReference>
<name>A7IP19_XANP2</name>
<evidence type="ECO:0000256" key="4">
    <source>
        <dbReference type="ARBA" id="ARBA00022692"/>
    </source>
</evidence>
<dbReference type="HOGENOM" id="CLU_029790_4_2_5"/>
<feature type="transmembrane region" description="Helical" evidence="9">
    <location>
        <begin position="66"/>
        <end position="88"/>
    </location>
</feature>
<reference evidence="10 11" key="1">
    <citation type="submission" date="2007-07" db="EMBL/GenBank/DDBJ databases">
        <title>Complete sequence of chromosome of Xanthobacter autotrophicus Py2.</title>
        <authorList>
            <consortium name="US DOE Joint Genome Institute"/>
            <person name="Copeland A."/>
            <person name="Lucas S."/>
            <person name="Lapidus A."/>
            <person name="Barry K."/>
            <person name="Glavina del Rio T."/>
            <person name="Hammon N."/>
            <person name="Israni S."/>
            <person name="Dalin E."/>
            <person name="Tice H."/>
            <person name="Pitluck S."/>
            <person name="Sims D."/>
            <person name="Brettin T."/>
            <person name="Bruce D."/>
            <person name="Detter J.C."/>
            <person name="Han C."/>
            <person name="Tapia R."/>
            <person name="Brainard J."/>
            <person name="Schmutz J."/>
            <person name="Larimer F."/>
            <person name="Land M."/>
            <person name="Hauser L."/>
            <person name="Kyrpides N."/>
            <person name="Kim E."/>
            <person name="Ensigns S.A."/>
            <person name="Richardson P."/>
        </authorList>
    </citation>
    <scope>NUCLEOTIDE SEQUENCE [LARGE SCALE GENOMIC DNA]</scope>
    <source>
        <strain evidence="11">ATCC BAA-1158 / Py2</strain>
    </source>
</reference>
<comment type="similarity">
    <text evidence="8">Belongs to the anion channel-forming bestrophin (TC 1.A.46) family.</text>
</comment>
<evidence type="ECO:0000313" key="11">
    <source>
        <dbReference type="Proteomes" id="UP000002417"/>
    </source>
</evidence>
<comment type="subcellular location">
    <subcellularLocation>
        <location evidence="1">Cell membrane</location>
        <topology evidence="1">Multi-pass membrane protein</topology>
    </subcellularLocation>
</comment>
<protein>
    <recommendedName>
        <fullName evidence="12">Bestrophin</fullName>
    </recommendedName>
</protein>
<evidence type="ECO:0000256" key="1">
    <source>
        <dbReference type="ARBA" id="ARBA00004651"/>
    </source>
</evidence>
<dbReference type="STRING" id="78245.Xaut_4544"/>
<dbReference type="EMBL" id="CP000781">
    <property type="protein sequence ID" value="ABS69765.1"/>
    <property type="molecule type" value="Genomic_DNA"/>
</dbReference>
<dbReference type="KEGG" id="xau:Xaut_4544"/>
<proteinExistence type="inferred from homology"/>
<evidence type="ECO:0000256" key="3">
    <source>
        <dbReference type="ARBA" id="ARBA00022475"/>
    </source>
</evidence>
<keyword evidence="5 9" id="KW-1133">Transmembrane helix</keyword>
<keyword evidence="11" id="KW-1185">Reference proteome</keyword>
<dbReference type="Pfam" id="PF25539">
    <property type="entry name" value="Bestrophin_2"/>
    <property type="match status" value="1"/>
</dbReference>
<evidence type="ECO:0000256" key="8">
    <source>
        <dbReference type="ARBA" id="ARBA00034708"/>
    </source>
</evidence>
<evidence type="ECO:0000256" key="2">
    <source>
        <dbReference type="ARBA" id="ARBA00022448"/>
    </source>
</evidence>
<keyword evidence="7 9" id="KW-0472">Membrane</keyword>
<keyword evidence="4 9" id="KW-0812">Transmembrane</keyword>
<evidence type="ECO:0000256" key="7">
    <source>
        <dbReference type="ARBA" id="ARBA00023136"/>
    </source>
</evidence>
<evidence type="ECO:0000256" key="6">
    <source>
        <dbReference type="ARBA" id="ARBA00023065"/>
    </source>
</evidence>
<evidence type="ECO:0000256" key="9">
    <source>
        <dbReference type="SAM" id="Phobius"/>
    </source>
</evidence>
<sequence length="321" mass="34845">MGCPARPERASAMIVRPRPGLLRLFFILRGSVLQRIFPQVVVVLALSGAVVLAHRSDPGRIPSFDGAPFALLGIALSVFLGFSNNACYDRWWEARKAWGQLIAMARDLLRQTLLLEQRGPEAAAGRRRLVDLAIAFPHALVVHLREGAATADLLRVLPAGLSQTPPGVPDRFLPDRILREMGAVLARLRSAGHLSDMEFVMLDGILGRMTEALTTCERIKSTPVPFGYTLLLHRTAYLFCFLLPFGFADVLGWGTPLAAALVAYTFFGLDALGSELEEPFGTLPNDLPIAALATGIEIILREGMGESGLPAAPEPVDFMLL</sequence>
<evidence type="ECO:0000313" key="10">
    <source>
        <dbReference type="EMBL" id="ABS69765.1"/>
    </source>
</evidence>
<dbReference type="PANTHER" id="PTHR33281">
    <property type="entry name" value="UPF0187 PROTEIN YNEE"/>
    <property type="match status" value="1"/>
</dbReference>
<gene>
    <name evidence="10" type="ordered locus">Xaut_4544</name>
</gene>
<keyword evidence="2" id="KW-0813">Transport</keyword>
<dbReference type="PhylomeDB" id="A7IP19"/>
<dbReference type="AlphaFoldDB" id="A7IP19"/>
<dbReference type="GO" id="GO:0005254">
    <property type="term" value="F:chloride channel activity"/>
    <property type="evidence" value="ECO:0007669"/>
    <property type="project" value="InterPro"/>
</dbReference>
<evidence type="ECO:0000256" key="5">
    <source>
        <dbReference type="ARBA" id="ARBA00022989"/>
    </source>
</evidence>
<feature type="transmembrane region" description="Helical" evidence="9">
    <location>
        <begin position="36"/>
        <end position="54"/>
    </location>
</feature>
<dbReference type="PANTHER" id="PTHR33281:SF19">
    <property type="entry name" value="VOLTAGE-DEPENDENT ANION CHANNEL-FORMING PROTEIN YNEE"/>
    <property type="match status" value="1"/>
</dbReference>
<evidence type="ECO:0008006" key="12">
    <source>
        <dbReference type="Google" id="ProtNLM"/>
    </source>
</evidence>
<keyword evidence="6" id="KW-0406">Ion transport</keyword>
<organism evidence="10 11">
    <name type="scientific">Xanthobacter autotrophicus (strain ATCC BAA-1158 / Py2)</name>
    <dbReference type="NCBI Taxonomy" id="78245"/>
    <lineage>
        <taxon>Bacteria</taxon>
        <taxon>Pseudomonadati</taxon>
        <taxon>Pseudomonadota</taxon>
        <taxon>Alphaproteobacteria</taxon>
        <taxon>Hyphomicrobiales</taxon>
        <taxon>Xanthobacteraceae</taxon>
        <taxon>Xanthobacter</taxon>
    </lineage>
</organism>
<dbReference type="GO" id="GO:0005886">
    <property type="term" value="C:plasma membrane"/>
    <property type="evidence" value="ECO:0007669"/>
    <property type="project" value="UniProtKB-SubCell"/>
</dbReference>
<accession>A7IP19</accession>